<organism evidence="1 2">
    <name type="scientific">Scleroderma citrinum Foug A</name>
    <dbReference type="NCBI Taxonomy" id="1036808"/>
    <lineage>
        <taxon>Eukaryota</taxon>
        <taxon>Fungi</taxon>
        <taxon>Dikarya</taxon>
        <taxon>Basidiomycota</taxon>
        <taxon>Agaricomycotina</taxon>
        <taxon>Agaricomycetes</taxon>
        <taxon>Agaricomycetidae</taxon>
        <taxon>Boletales</taxon>
        <taxon>Sclerodermatineae</taxon>
        <taxon>Sclerodermataceae</taxon>
        <taxon>Scleroderma</taxon>
    </lineage>
</organism>
<keyword evidence="2" id="KW-1185">Reference proteome</keyword>
<sequence length="94" mass="10758">MASLARKDYADGASDFAFLNVQHMQSLPVELVSLAEENDFNNIFDFAFPNVLPDHAGNALAEKPHGQHEHLHHQWEAHKQWATSVTYIFQQEKE</sequence>
<proteinExistence type="predicted"/>
<reference evidence="1 2" key="1">
    <citation type="submission" date="2014-04" db="EMBL/GenBank/DDBJ databases">
        <authorList>
            <consortium name="DOE Joint Genome Institute"/>
            <person name="Kuo A."/>
            <person name="Kohler A."/>
            <person name="Nagy L.G."/>
            <person name="Floudas D."/>
            <person name="Copeland A."/>
            <person name="Barry K.W."/>
            <person name="Cichocki N."/>
            <person name="Veneault-Fourrey C."/>
            <person name="LaButti K."/>
            <person name="Lindquist E.A."/>
            <person name="Lipzen A."/>
            <person name="Lundell T."/>
            <person name="Morin E."/>
            <person name="Murat C."/>
            <person name="Sun H."/>
            <person name="Tunlid A."/>
            <person name="Henrissat B."/>
            <person name="Grigoriev I.V."/>
            <person name="Hibbett D.S."/>
            <person name="Martin F."/>
            <person name="Nordberg H.P."/>
            <person name="Cantor M.N."/>
            <person name="Hua S.X."/>
        </authorList>
    </citation>
    <scope>NUCLEOTIDE SEQUENCE [LARGE SCALE GENOMIC DNA]</scope>
    <source>
        <strain evidence="1 2">Foug A</strain>
    </source>
</reference>
<protein>
    <submittedName>
        <fullName evidence="1">Uncharacterized protein</fullName>
    </submittedName>
</protein>
<accession>A0A0C3CNM0</accession>
<reference evidence="2" key="2">
    <citation type="submission" date="2015-01" db="EMBL/GenBank/DDBJ databases">
        <title>Evolutionary Origins and Diversification of the Mycorrhizal Mutualists.</title>
        <authorList>
            <consortium name="DOE Joint Genome Institute"/>
            <consortium name="Mycorrhizal Genomics Consortium"/>
            <person name="Kohler A."/>
            <person name="Kuo A."/>
            <person name="Nagy L.G."/>
            <person name="Floudas D."/>
            <person name="Copeland A."/>
            <person name="Barry K.W."/>
            <person name="Cichocki N."/>
            <person name="Veneault-Fourrey C."/>
            <person name="LaButti K."/>
            <person name="Lindquist E.A."/>
            <person name="Lipzen A."/>
            <person name="Lundell T."/>
            <person name="Morin E."/>
            <person name="Murat C."/>
            <person name="Riley R."/>
            <person name="Ohm R."/>
            <person name="Sun H."/>
            <person name="Tunlid A."/>
            <person name="Henrissat B."/>
            <person name="Grigoriev I.V."/>
            <person name="Hibbett D.S."/>
            <person name="Martin F."/>
        </authorList>
    </citation>
    <scope>NUCLEOTIDE SEQUENCE [LARGE SCALE GENOMIC DNA]</scope>
    <source>
        <strain evidence="2">Foug A</strain>
    </source>
</reference>
<dbReference type="HOGENOM" id="CLU_2387483_0_0_1"/>
<dbReference type="InParanoid" id="A0A0C3CNM0"/>
<dbReference type="EMBL" id="KN822597">
    <property type="protein sequence ID" value="KIM50210.1"/>
    <property type="molecule type" value="Genomic_DNA"/>
</dbReference>
<evidence type="ECO:0000313" key="2">
    <source>
        <dbReference type="Proteomes" id="UP000053989"/>
    </source>
</evidence>
<dbReference type="Proteomes" id="UP000053989">
    <property type="component" value="Unassembled WGS sequence"/>
</dbReference>
<evidence type="ECO:0000313" key="1">
    <source>
        <dbReference type="EMBL" id="KIM50210.1"/>
    </source>
</evidence>
<gene>
    <name evidence="1" type="ORF">SCLCIDRAFT_34526</name>
</gene>
<dbReference type="AlphaFoldDB" id="A0A0C3CNM0"/>
<name>A0A0C3CNM0_9AGAM</name>